<evidence type="ECO:0000313" key="1">
    <source>
        <dbReference type="EMBL" id="OAL62037.1"/>
    </source>
</evidence>
<organism evidence="1 2">
    <name type="scientific">Trichophyton rubrum</name>
    <name type="common">Athlete's foot fungus</name>
    <name type="synonym">Epidermophyton rubrum</name>
    <dbReference type="NCBI Taxonomy" id="5551"/>
    <lineage>
        <taxon>Eukaryota</taxon>
        <taxon>Fungi</taxon>
        <taxon>Dikarya</taxon>
        <taxon>Ascomycota</taxon>
        <taxon>Pezizomycotina</taxon>
        <taxon>Eurotiomycetes</taxon>
        <taxon>Eurotiomycetidae</taxon>
        <taxon>Onygenales</taxon>
        <taxon>Arthrodermataceae</taxon>
        <taxon>Trichophyton</taxon>
    </lineage>
</organism>
<dbReference type="AlphaFoldDB" id="A0A178ERR9"/>
<name>A0A178ERR9_TRIRU</name>
<gene>
    <name evidence="1" type="ORF">A7C99_6608</name>
</gene>
<comment type="caution">
    <text evidence="1">The sequence shown here is derived from an EMBL/GenBank/DDBJ whole genome shotgun (WGS) entry which is preliminary data.</text>
</comment>
<reference evidence="1 2" key="1">
    <citation type="submission" date="2016-05" db="EMBL/GenBank/DDBJ databases">
        <title>Genome sequencing of Trichophyton rubrum CMCC(F)T1i isolated from hair.</title>
        <authorList>
            <person name="Zhan P."/>
            <person name="Tao Y."/>
            <person name="Liu W."/>
        </authorList>
    </citation>
    <scope>NUCLEOTIDE SEQUENCE [LARGE SCALE GENOMIC DNA]</scope>
    <source>
        <strain evidence="2">CMCC(F)T1i</strain>
    </source>
</reference>
<dbReference type="Proteomes" id="UP000243015">
    <property type="component" value="Unassembled WGS sequence"/>
</dbReference>
<sequence length="72" mass="8170">MLELALPGGRQQQRWMLDAGCWSPVACELMPLVTVTGQDRAVFHGFHWPSDADVWRHRIIDGQPLPSKHAHD</sequence>
<dbReference type="EMBL" id="LHPM01000019">
    <property type="protein sequence ID" value="OAL62037.1"/>
    <property type="molecule type" value="Genomic_DNA"/>
</dbReference>
<accession>A0A178ERR9</accession>
<protein>
    <submittedName>
        <fullName evidence="1">Uncharacterized protein</fullName>
    </submittedName>
</protein>
<proteinExistence type="predicted"/>
<evidence type="ECO:0000313" key="2">
    <source>
        <dbReference type="Proteomes" id="UP000243015"/>
    </source>
</evidence>